<comment type="subunit">
    <text evidence="9">The complex comprises the extracytoplasmic solute receptor protein and the two transmembrane proteins.</text>
</comment>
<organism evidence="11 12">
    <name type="scientific">Paracoccus aurantius</name>
    <dbReference type="NCBI Taxonomy" id="3073814"/>
    <lineage>
        <taxon>Bacteria</taxon>
        <taxon>Pseudomonadati</taxon>
        <taxon>Pseudomonadota</taxon>
        <taxon>Alphaproteobacteria</taxon>
        <taxon>Rhodobacterales</taxon>
        <taxon>Paracoccaceae</taxon>
        <taxon>Paracoccus</taxon>
    </lineage>
</organism>
<keyword evidence="12" id="KW-1185">Reference proteome</keyword>
<feature type="transmembrane region" description="Helical" evidence="9">
    <location>
        <begin position="89"/>
        <end position="108"/>
    </location>
</feature>
<sequence length="187" mass="21822">MSAFWQHLDKLESYICRVLLAIFVTLLFVQIVARQIFGFSITWIEELSVILFVWFAYFGASYAARMAAHNRVSFHLNALPRRMARAIEAIGDLFWIGFNIVFIWQASVFIGRLKPFVKAQTLGWEMRWVYMVLPIAFTLMTIRIIQVNYLKLVCGIDPRDPDKVEVEQMIELAEDDGTHRQMRGQVQ</sequence>
<evidence type="ECO:0000256" key="3">
    <source>
        <dbReference type="ARBA" id="ARBA00022475"/>
    </source>
</evidence>
<feature type="domain" description="Tripartite ATP-independent periplasmic transporters DctQ component" evidence="10">
    <location>
        <begin position="24"/>
        <end position="151"/>
    </location>
</feature>
<evidence type="ECO:0000256" key="2">
    <source>
        <dbReference type="ARBA" id="ARBA00022448"/>
    </source>
</evidence>
<dbReference type="InterPro" id="IPR055348">
    <property type="entry name" value="DctQ"/>
</dbReference>
<evidence type="ECO:0000256" key="6">
    <source>
        <dbReference type="ARBA" id="ARBA00022989"/>
    </source>
</evidence>
<comment type="subcellular location">
    <subcellularLocation>
        <location evidence="1 9">Cell inner membrane</location>
        <topology evidence="1 9">Multi-pass membrane protein</topology>
    </subcellularLocation>
</comment>
<feature type="transmembrane region" description="Helical" evidence="9">
    <location>
        <begin position="128"/>
        <end position="145"/>
    </location>
</feature>
<comment type="function">
    <text evidence="9">Part of the tripartite ATP-independent periplasmic (TRAP) transport system.</text>
</comment>
<dbReference type="Proteomes" id="UP001269144">
    <property type="component" value="Unassembled WGS sequence"/>
</dbReference>
<dbReference type="PANTHER" id="PTHR35011">
    <property type="entry name" value="2,3-DIKETO-L-GULONATE TRAP TRANSPORTER SMALL PERMEASE PROTEIN YIAM"/>
    <property type="match status" value="1"/>
</dbReference>
<evidence type="ECO:0000256" key="1">
    <source>
        <dbReference type="ARBA" id="ARBA00004429"/>
    </source>
</evidence>
<dbReference type="EMBL" id="JAVQLW010000002">
    <property type="protein sequence ID" value="MDS9469056.1"/>
    <property type="molecule type" value="Genomic_DNA"/>
</dbReference>
<evidence type="ECO:0000256" key="7">
    <source>
        <dbReference type="ARBA" id="ARBA00023136"/>
    </source>
</evidence>
<feature type="transmembrane region" description="Helical" evidence="9">
    <location>
        <begin position="14"/>
        <end position="37"/>
    </location>
</feature>
<name>A0ABU2HVJ6_9RHOB</name>
<comment type="caution">
    <text evidence="9">Lacks conserved residue(s) required for the propagation of feature annotation.</text>
</comment>
<protein>
    <recommendedName>
        <fullName evidence="9">TRAP transporter small permease protein</fullName>
    </recommendedName>
</protein>
<keyword evidence="4 9" id="KW-0997">Cell inner membrane</keyword>
<dbReference type="InterPro" id="IPR007387">
    <property type="entry name" value="TRAP_DctQ"/>
</dbReference>
<dbReference type="PANTHER" id="PTHR35011:SF2">
    <property type="entry name" value="2,3-DIKETO-L-GULONATE TRAP TRANSPORTER SMALL PERMEASE PROTEIN YIAM"/>
    <property type="match status" value="1"/>
</dbReference>
<keyword evidence="2 9" id="KW-0813">Transport</keyword>
<keyword evidence="5 9" id="KW-0812">Transmembrane</keyword>
<dbReference type="Pfam" id="PF04290">
    <property type="entry name" value="DctQ"/>
    <property type="match status" value="1"/>
</dbReference>
<comment type="similarity">
    <text evidence="8 9">Belongs to the TRAP transporter small permease family.</text>
</comment>
<comment type="caution">
    <text evidence="11">The sequence shown here is derived from an EMBL/GenBank/DDBJ whole genome shotgun (WGS) entry which is preliminary data.</text>
</comment>
<accession>A0ABU2HVJ6</accession>
<dbReference type="RefSeq" id="WP_311161565.1">
    <property type="nucleotide sequence ID" value="NZ_JAVQLW010000002.1"/>
</dbReference>
<gene>
    <name evidence="11" type="ORF">RGQ15_15930</name>
</gene>
<evidence type="ECO:0000256" key="5">
    <source>
        <dbReference type="ARBA" id="ARBA00022692"/>
    </source>
</evidence>
<keyword evidence="6 9" id="KW-1133">Transmembrane helix</keyword>
<reference evidence="12" key="1">
    <citation type="submission" date="2023-07" db="EMBL/GenBank/DDBJ databases">
        <title>Paracoccus sp. MBLB3053 whole genome sequence.</title>
        <authorList>
            <person name="Hwang C.Y."/>
            <person name="Cho E.-S."/>
            <person name="Seo M.-J."/>
        </authorList>
    </citation>
    <scope>NUCLEOTIDE SEQUENCE [LARGE SCALE GENOMIC DNA]</scope>
    <source>
        <strain evidence="12">MBLB3053</strain>
    </source>
</reference>
<evidence type="ECO:0000313" key="12">
    <source>
        <dbReference type="Proteomes" id="UP001269144"/>
    </source>
</evidence>
<evidence type="ECO:0000256" key="9">
    <source>
        <dbReference type="RuleBase" id="RU369079"/>
    </source>
</evidence>
<keyword evidence="7 9" id="KW-0472">Membrane</keyword>
<keyword evidence="3" id="KW-1003">Cell membrane</keyword>
<evidence type="ECO:0000259" key="10">
    <source>
        <dbReference type="Pfam" id="PF04290"/>
    </source>
</evidence>
<evidence type="ECO:0000256" key="8">
    <source>
        <dbReference type="ARBA" id="ARBA00038436"/>
    </source>
</evidence>
<proteinExistence type="inferred from homology"/>
<evidence type="ECO:0000313" key="11">
    <source>
        <dbReference type="EMBL" id="MDS9469056.1"/>
    </source>
</evidence>
<evidence type="ECO:0000256" key="4">
    <source>
        <dbReference type="ARBA" id="ARBA00022519"/>
    </source>
</evidence>